<keyword evidence="2" id="KW-0479">Metal-binding</keyword>
<dbReference type="InterPro" id="IPR006058">
    <property type="entry name" value="2Fe2S_fd_BS"/>
</dbReference>
<name>A0A327KZP0_9BRAD</name>
<dbReference type="PROSITE" id="PS00197">
    <property type="entry name" value="2FE2S_FER_1"/>
    <property type="match status" value="1"/>
</dbReference>
<dbReference type="GO" id="GO:0046872">
    <property type="term" value="F:metal ion binding"/>
    <property type="evidence" value="ECO:0007669"/>
    <property type="project" value="UniProtKB-KW"/>
</dbReference>
<keyword evidence="4" id="KW-0408">Iron</keyword>
<dbReference type="FunFam" id="3.10.20.30:FF:000020">
    <property type="entry name" value="Xanthine dehydrogenase iron-sulfur subunit"/>
    <property type="match status" value="1"/>
</dbReference>
<dbReference type="PROSITE" id="PS51085">
    <property type="entry name" value="2FE2S_FER_2"/>
    <property type="match status" value="1"/>
</dbReference>
<comment type="caution">
    <text evidence="7">The sequence shown here is derived from an EMBL/GenBank/DDBJ whole genome shotgun (WGS) entry which is preliminary data.</text>
</comment>
<evidence type="ECO:0000256" key="3">
    <source>
        <dbReference type="ARBA" id="ARBA00023002"/>
    </source>
</evidence>
<keyword evidence="3" id="KW-0560">Oxidoreductase</keyword>
<dbReference type="Gene3D" id="3.10.20.30">
    <property type="match status" value="1"/>
</dbReference>
<dbReference type="SUPFAM" id="SSF47741">
    <property type="entry name" value="CO dehydrogenase ISP C-domain like"/>
    <property type="match status" value="1"/>
</dbReference>
<dbReference type="Pfam" id="PF00111">
    <property type="entry name" value="Fer2"/>
    <property type="match status" value="1"/>
</dbReference>
<dbReference type="Proteomes" id="UP000249130">
    <property type="component" value="Unassembled WGS sequence"/>
</dbReference>
<proteinExistence type="predicted"/>
<keyword evidence="5" id="KW-0411">Iron-sulfur</keyword>
<dbReference type="AlphaFoldDB" id="A0A327KZP0"/>
<gene>
    <name evidence="7" type="ORF">CH341_13325</name>
</gene>
<sequence>MNVTITVNGEVRSASVPPETTLLVLLREHFLLTGAKTGCDVGDCGACTVIVDGKAVNACLMLAGQADGRTVTTIEGLATREGLHPLQKVFEETGALQCGFCGPGVIMSSKALLDEIPNPTTAEIRNALAGNLCRCTGYQKMIEGVHEAAEMLQSTTTPATLATKTPATPALAALPQR</sequence>
<protein>
    <submittedName>
        <fullName evidence="7">(2Fe-2S)-binding protein</fullName>
    </submittedName>
</protein>
<reference evidence="7 8" key="1">
    <citation type="submission" date="2017-07" db="EMBL/GenBank/DDBJ databases">
        <title>Draft Genome Sequences of Select Purple Nonsulfur Bacteria.</title>
        <authorList>
            <person name="Lasarre B."/>
            <person name="Mckinlay J.B."/>
        </authorList>
    </citation>
    <scope>NUCLEOTIDE SEQUENCE [LARGE SCALE GENOMIC DNA]</scope>
    <source>
        <strain evidence="7 8">DSM 5909</strain>
    </source>
</reference>
<keyword evidence="8" id="KW-1185">Reference proteome</keyword>
<evidence type="ECO:0000259" key="6">
    <source>
        <dbReference type="PROSITE" id="PS51085"/>
    </source>
</evidence>
<dbReference type="GO" id="GO:0016491">
    <property type="term" value="F:oxidoreductase activity"/>
    <property type="evidence" value="ECO:0007669"/>
    <property type="project" value="UniProtKB-KW"/>
</dbReference>
<accession>A0A327KZP0</accession>
<evidence type="ECO:0000256" key="1">
    <source>
        <dbReference type="ARBA" id="ARBA00022714"/>
    </source>
</evidence>
<dbReference type="OrthoDB" id="9806714at2"/>
<evidence type="ECO:0000313" key="7">
    <source>
        <dbReference type="EMBL" id="RAI43617.1"/>
    </source>
</evidence>
<dbReference type="PANTHER" id="PTHR44379:SF5">
    <property type="entry name" value="OXIDOREDUCTASE WITH IRON-SULFUR SUBUNIT"/>
    <property type="match status" value="1"/>
</dbReference>
<dbReference type="CDD" id="cd00207">
    <property type="entry name" value="fer2"/>
    <property type="match status" value="1"/>
</dbReference>
<dbReference type="Pfam" id="PF01799">
    <property type="entry name" value="Fer2_2"/>
    <property type="match status" value="1"/>
</dbReference>
<dbReference type="RefSeq" id="WP_111419525.1">
    <property type="nucleotide sequence ID" value="NZ_NPEX01000079.1"/>
</dbReference>
<dbReference type="InterPro" id="IPR051452">
    <property type="entry name" value="Diverse_Oxidoreductases"/>
</dbReference>
<dbReference type="InterPro" id="IPR036884">
    <property type="entry name" value="2Fe-2S-bd_dom_sf"/>
</dbReference>
<dbReference type="PANTHER" id="PTHR44379">
    <property type="entry name" value="OXIDOREDUCTASE WITH IRON-SULFUR SUBUNIT"/>
    <property type="match status" value="1"/>
</dbReference>
<dbReference type="EMBL" id="NPEX01000079">
    <property type="protein sequence ID" value="RAI43617.1"/>
    <property type="molecule type" value="Genomic_DNA"/>
</dbReference>
<evidence type="ECO:0000256" key="4">
    <source>
        <dbReference type="ARBA" id="ARBA00023004"/>
    </source>
</evidence>
<keyword evidence="1" id="KW-0001">2Fe-2S</keyword>
<dbReference type="Gene3D" id="1.10.150.120">
    <property type="entry name" value="[2Fe-2S]-binding domain"/>
    <property type="match status" value="1"/>
</dbReference>
<evidence type="ECO:0000256" key="5">
    <source>
        <dbReference type="ARBA" id="ARBA00023014"/>
    </source>
</evidence>
<dbReference type="InterPro" id="IPR002888">
    <property type="entry name" value="2Fe-2S-bd"/>
</dbReference>
<dbReference type="GO" id="GO:0051537">
    <property type="term" value="F:2 iron, 2 sulfur cluster binding"/>
    <property type="evidence" value="ECO:0007669"/>
    <property type="project" value="UniProtKB-KW"/>
</dbReference>
<dbReference type="InterPro" id="IPR036010">
    <property type="entry name" value="2Fe-2S_ferredoxin-like_sf"/>
</dbReference>
<evidence type="ECO:0000256" key="2">
    <source>
        <dbReference type="ARBA" id="ARBA00022723"/>
    </source>
</evidence>
<dbReference type="SUPFAM" id="SSF54292">
    <property type="entry name" value="2Fe-2S ferredoxin-like"/>
    <property type="match status" value="1"/>
</dbReference>
<feature type="domain" description="2Fe-2S ferredoxin-type" evidence="6">
    <location>
        <begin position="1"/>
        <end position="77"/>
    </location>
</feature>
<dbReference type="InterPro" id="IPR012675">
    <property type="entry name" value="Beta-grasp_dom_sf"/>
</dbReference>
<organism evidence="7 8">
    <name type="scientific">Rhodoplanes roseus</name>
    <dbReference type="NCBI Taxonomy" id="29409"/>
    <lineage>
        <taxon>Bacteria</taxon>
        <taxon>Pseudomonadati</taxon>
        <taxon>Pseudomonadota</taxon>
        <taxon>Alphaproteobacteria</taxon>
        <taxon>Hyphomicrobiales</taxon>
        <taxon>Nitrobacteraceae</taxon>
        <taxon>Rhodoplanes</taxon>
    </lineage>
</organism>
<evidence type="ECO:0000313" key="8">
    <source>
        <dbReference type="Proteomes" id="UP000249130"/>
    </source>
</evidence>
<dbReference type="InterPro" id="IPR001041">
    <property type="entry name" value="2Fe-2S_ferredoxin-type"/>
</dbReference>